<dbReference type="Pfam" id="PF08240">
    <property type="entry name" value="ADH_N"/>
    <property type="match status" value="1"/>
</dbReference>
<evidence type="ECO:0000256" key="3">
    <source>
        <dbReference type="ARBA" id="ARBA00022516"/>
    </source>
</evidence>
<name>A0A382QZB8_9ZZZZ</name>
<evidence type="ECO:0000256" key="7">
    <source>
        <dbReference type="ARBA" id="ARBA00023002"/>
    </source>
</evidence>
<keyword evidence="8" id="KW-0443">Lipid metabolism</keyword>
<evidence type="ECO:0000256" key="5">
    <source>
        <dbReference type="ARBA" id="ARBA00022857"/>
    </source>
</evidence>
<keyword evidence="3" id="KW-0444">Lipid biosynthesis</keyword>
<evidence type="ECO:0000256" key="4">
    <source>
        <dbReference type="ARBA" id="ARBA00022832"/>
    </source>
</evidence>
<comment type="subcellular location">
    <subcellularLocation>
        <location evidence="1">Mitochondrion</location>
    </subcellularLocation>
</comment>
<evidence type="ECO:0000256" key="1">
    <source>
        <dbReference type="ARBA" id="ARBA00004173"/>
    </source>
</evidence>
<keyword evidence="5" id="KW-0521">NADP</keyword>
<keyword evidence="6" id="KW-0809">Transit peptide</keyword>
<organism evidence="14">
    <name type="scientific">marine metagenome</name>
    <dbReference type="NCBI Taxonomy" id="408172"/>
    <lineage>
        <taxon>unclassified sequences</taxon>
        <taxon>metagenomes</taxon>
        <taxon>ecological metagenomes</taxon>
    </lineage>
</organism>
<keyword evidence="9" id="KW-0496">Mitochondrion</keyword>
<dbReference type="InterPro" id="IPR051034">
    <property type="entry name" value="Mito_Enoyl-ACP_Reductase"/>
</dbReference>
<feature type="domain" description="Enoyl reductase (ER)" evidence="13">
    <location>
        <begin position="14"/>
        <end position="229"/>
    </location>
</feature>
<comment type="similarity">
    <text evidence="2">Belongs to the zinc-containing alcohol dehydrogenase family. Quinone oxidoreductase subfamily.</text>
</comment>
<evidence type="ECO:0000256" key="10">
    <source>
        <dbReference type="ARBA" id="ARBA00023160"/>
    </source>
</evidence>
<dbReference type="Gene3D" id="3.90.180.10">
    <property type="entry name" value="Medium-chain alcohol dehydrogenases, catalytic domain"/>
    <property type="match status" value="1"/>
</dbReference>
<dbReference type="PANTHER" id="PTHR43981">
    <property type="entry name" value="ENOYL-[ACYL-CARRIER-PROTEIN] REDUCTASE, MITOCHONDRIAL"/>
    <property type="match status" value="1"/>
</dbReference>
<keyword evidence="10" id="KW-0275">Fatty acid biosynthesis</keyword>
<protein>
    <recommendedName>
        <fullName evidence="11">enoyl-[acyl-carrier-protein] reductase</fullName>
        <ecNumber evidence="11">1.3.1.104</ecNumber>
    </recommendedName>
</protein>
<evidence type="ECO:0000256" key="8">
    <source>
        <dbReference type="ARBA" id="ARBA00023098"/>
    </source>
</evidence>
<dbReference type="SUPFAM" id="SSF50129">
    <property type="entry name" value="GroES-like"/>
    <property type="match status" value="1"/>
</dbReference>
<evidence type="ECO:0000256" key="2">
    <source>
        <dbReference type="ARBA" id="ARBA00010371"/>
    </source>
</evidence>
<dbReference type="InterPro" id="IPR013154">
    <property type="entry name" value="ADH-like_N"/>
</dbReference>
<feature type="non-terminal residue" evidence="14">
    <location>
        <position position="237"/>
    </location>
</feature>
<proteinExistence type="inferred from homology"/>
<evidence type="ECO:0000256" key="11">
    <source>
        <dbReference type="ARBA" id="ARBA00038963"/>
    </source>
</evidence>
<evidence type="ECO:0000256" key="6">
    <source>
        <dbReference type="ARBA" id="ARBA00022946"/>
    </source>
</evidence>
<sequence>MGEIKKAVQFERTGNPSDVVEVINLETSPVGPGDALIDVDAATINPSHLLTLKGDYGIQPDLPAVPGAEGIGTIKEIGKEVSNFQVGDLVMIPPYTGTWRQQVVVPVDRIVVKFPSTGDAVQMAMLMANPPTAWLLLKSVIDLQPGDWVIQNAANSAVGQYVMQLAKIYGFHTVNVMRRDNLREFVEEAGGDVCVVGGAGLSERVKTATDNAEIRLAIDAIAGENTQHLAECLIENG</sequence>
<gene>
    <name evidence="14" type="ORF">METZ01_LOCUS343106</name>
</gene>
<accession>A0A382QZB8</accession>
<dbReference type="InterPro" id="IPR020843">
    <property type="entry name" value="ER"/>
</dbReference>
<dbReference type="InterPro" id="IPR036291">
    <property type="entry name" value="NAD(P)-bd_dom_sf"/>
</dbReference>
<comment type="catalytic activity">
    <reaction evidence="12">
        <text>a 2,3-saturated acyl-[ACP] + NADP(+) = a (2E)-enoyl-[ACP] + NADPH + H(+)</text>
        <dbReference type="Rhea" id="RHEA:22564"/>
        <dbReference type="Rhea" id="RHEA-COMP:9925"/>
        <dbReference type="Rhea" id="RHEA-COMP:9926"/>
        <dbReference type="ChEBI" id="CHEBI:15378"/>
        <dbReference type="ChEBI" id="CHEBI:57783"/>
        <dbReference type="ChEBI" id="CHEBI:58349"/>
        <dbReference type="ChEBI" id="CHEBI:78784"/>
        <dbReference type="ChEBI" id="CHEBI:78785"/>
        <dbReference type="EC" id="1.3.1.104"/>
    </reaction>
</comment>
<evidence type="ECO:0000256" key="9">
    <source>
        <dbReference type="ARBA" id="ARBA00023128"/>
    </source>
</evidence>
<dbReference type="GO" id="GO:0005739">
    <property type="term" value="C:mitochondrion"/>
    <property type="evidence" value="ECO:0007669"/>
    <property type="project" value="UniProtKB-SubCell"/>
</dbReference>
<dbReference type="Gene3D" id="3.40.50.720">
    <property type="entry name" value="NAD(P)-binding Rossmann-like Domain"/>
    <property type="match status" value="1"/>
</dbReference>
<dbReference type="GO" id="GO:0006633">
    <property type="term" value="P:fatty acid biosynthetic process"/>
    <property type="evidence" value="ECO:0007669"/>
    <property type="project" value="UniProtKB-KW"/>
</dbReference>
<dbReference type="EC" id="1.3.1.104" evidence="11"/>
<dbReference type="AlphaFoldDB" id="A0A382QZB8"/>
<evidence type="ECO:0000313" key="14">
    <source>
        <dbReference type="EMBL" id="SVC90252.1"/>
    </source>
</evidence>
<dbReference type="PANTHER" id="PTHR43981:SF2">
    <property type="entry name" value="ENOYL-[ACYL-CARRIER-PROTEIN] REDUCTASE, MITOCHONDRIAL"/>
    <property type="match status" value="1"/>
</dbReference>
<dbReference type="EMBL" id="UINC01117667">
    <property type="protein sequence ID" value="SVC90252.1"/>
    <property type="molecule type" value="Genomic_DNA"/>
</dbReference>
<keyword evidence="4" id="KW-0276">Fatty acid metabolism</keyword>
<dbReference type="SUPFAM" id="SSF51735">
    <property type="entry name" value="NAD(P)-binding Rossmann-fold domains"/>
    <property type="match status" value="1"/>
</dbReference>
<dbReference type="CDD" id="cd05282">
    <property type="entry name" value="ETR_like"/>
    <property type="match status" value="1"/>
</dbReference>
<reference evidence="14" key="1">
    <citation type="submission" date="2018-05" db="EMBL/GenBank/DDBJ databases">
        <authorList>
            <person name="Lanie J.A."/>
            <person name="Ng W.-L."/>
            <person name="Kazmierczak K.M."/>
            <person name="Andrzejewski T.M."/>
            <person name="Davidsen T.M."/>
            <person name="Wayne K.J."/>
            <person name="Tettelin H."/>
            <person name="Glass J.I."/>
            <person name="Rusch D."/>
            <person name="Podicherti R."/>
            <person name="Tsui H.-C.T."/>
            <person name="Winkler M.E."/>
        </authorList>
    </citation>
    <scope>NUCLEOTIDE SEQUENCE</scope>
</reference>
<dbReference type="SMART" id="SM00829">
    <property type="entry name" value="PKS_ER"/>
    <property type="match status" value="1"/>
</dbReference>
<evidence type="ECO:0000259" key="13">
    <source>
        <dbReference type="SMART" id="SM00829"/>
    </source>
</evidence>
<keyword evidence="7" id="KW-0560">Oxidoreductase</keyword>
<dbReference type="GO" id="GO:0141148">
    <property type="term" value="F:enoyl-[acyl-carrier-protein] reductase (NADPH) activity"/>
    <property type="evidence" value="ECO:0007669"/>
    <property type="project" value="UniProtKB-EC"/>
</dbReference>
<evidence type="ECO:0000256" key="12">
    <source>
        <dbReference type="ARBA" id="ARBA00048843"/>
    </source>
</evidence>
<dbReference type="InterPro" id="IPR011032">
    <property type="entry name" value="GroES-like_sf"/>
</dbReference>